<evidence type="ECO:0000313" key="5">
    <source>
        <dbReference type="Proteomes" id="UP000281738"/>
    </source>
</evidence>
<evidence type="ECO:0000256" key="1">
    <source>
        <dbReference type="ARBA" id="ARBA00023015"/>
    </source>
</evidence>
<dbReference type="SUPFAM" id="SSF52172">
    <property type="entry name" value="CheY-like"/>
    <property type="match status" value="1"/>
</dbReference>
<proteinExistence type="predicted"/>
<dbReference type="InterPro" id="IPR005561">
    <property type="entry name" value="ANTAR"/>
</dbReference>
<dbReference type="InterPro" id="IPR011006">
    <property type="entry name" value="CheY-like_superfamily"/>
</dbReference>
<keyword evidence="1" id="KW-0805">Transcription regulation</keyword>
<dbReference type="EMBL" id="RKHO01000001">
    <property type="protein sequence ID" value="ROR90999.1"/>
    <property type="molecule type" value="Genomic_DNA"/>
</dbReference>
<evidence type="ECO:0000259" key="3">
    <source>
        <dbReference type="PROSITE" id="PS50921"/>
    </source>
</evidence>
<name>A0A3N2CTY0_9ACTN</name>
<dbReference type="RefSeq" id="WP_123390308.1">
    <property type="nucleotide sequence ID" value="NZ_RKHO01000001.1"/>
</dbReference>
<dbReference type="PIRSF" id="PIRSF036625">
    <property type="entry name" value="GAF_ANTAR"/>
    <property type="match status" value="1"/>
</dbReference>
<evidence type="ECO:0000313" key="4">
    <source>
        <dbReference type="EMBL" id="ROR90999.1"/>
    </source>
</evidence>
<dbReference type="AlphaFoldDB" id="A0A3N2CTY0"/>
<protein>
    <submittedName>
        <fullName evidence="4">ANTAR domain-containing protein</fullName>
    </submittedName>
</protein>
<dbReference type="PROSITE" id="PS50921">
    <property type="entry name" value="ANTAR"/>
    <property type="match status" value="1"/>
</dbReference>
<dbReference type="Proteomes" id="UP000281738">
    <property type="component" value="Unassembled WGS sequence"/>
</dbReference>
<dbReference type="Pfam" id="PF03861">
    <property type="entry name" value="ANTAR"/>
    <property type="match status" value="1"/>
</dbReference>
<reference evidence="4 5" key="1">
    <citation type="submission" date="2018-11" db="EMBL/GenBank/DDBJ databases">
        <title>Sequencing the genomes of 1000 actinobacteria strains.</title>
        <authorList>
            <person name="Klenk H.-P."/>
        </authorList>
    </citation>
    <scope>NUCLEOTIDE SEQUENCE [LARGE SCALE GENOMIC DNA]</scope>
    <source>
        <strain evidence="4 5">DSM 12652</strain>
    </source>
</reference>
<dbReference type="OrthoDB" id="4629915at2"/>
<dbReference type="Gene3D" id="3.30.450.40">
    <property type="match status" value="1"/>
</dbReference>
<keyword evidence="2" id="KW-0804">Transcription</keyword>
<gene>
    <name evidence="4" type="ORF">EDD33_1857</name>
</gene>
<dbReference type="GO" id="GO:0003723">
    <property type="term" value="F:RNA binding"/>
    <property type="evidence" value="ECO:0007669"/>
    <property type="project" value="InterPro"/>
</dbReference>
<feature type="domain" description="ANTAR" evidence="3">
    <location>
        <begin position="159"/>
        <end position="220"/>
    </location>
</feature>
<dbReference type="InterPro" id="IPR029016">
    <property type="entry name" value="GAF-like_dom_sf"/>
</dbReference>
<evidence type="ECO:0000256" key="2">
    <source>
        <dbReference type="ARBA" id="ARBA00023163"/>
    </source>
</evidence>
<comment type="caution">
    <text evidence="4">The sequence shown here is derived from an EMBL/GenBank/DDBJ whole genome shotgun (WGS) entry which is preliminary data.</text>
</comment>
<keyword evidence="5" id="KW-1185">Reference proteome</keyword>
<dbReference type="InterPro" id="IPR012074">
    <property type="entry name" value="GAF_ANTAR"/>
</dbReference>
<accession>A0A3N2CTY0</accession>
<dbReference type="SUPFAM" id="SSF55781">
    <property type="entry name" value="GAF domain-like"/>
    <property type="match status" value="1"/>
</dbReference>
<dbReference type="Gene3D" id="1.10.10.10">
    <property type="entry name" value="Winged helix-like DNA-binding domain superfamily/Winged helix DNA-binding domain"/>
    <property type="match status" value="1"/>
</dbReference>
<dbReference type="InterPro" id="IPR036388">
    <property type="entry name" value="WH-like_DNA-bd_sf"/>
</dbReference>
<dbReference type="SMART" id="SM01012">
    <property type="entry name" value="ANTAR"/>
    <property type="match status" value="1"/>
</dbReference>
<organism evidence="4 5">
    <name type="scientific">Nocardioides aurantiacus</name>
    <dbReference type="NCBI Taxonomy" id="86796"/>
    <lineage>
        <taxon>Bacteria</taxon>
        <taxon>Bacillati</taxon>
        <taxon>Actinomycetota</taxon>
        <taxon>Actinomycetes</taxon>
        <taxon>Propionibacteriales</taxon>
        <taxon>Nocardioidaceae</taxon>
        <taxon>Nocardioides</taxon>
    </lineage>
</organism>
<sequence length="239" mass="25397">MDTEIARAVAHAANQMHRAAGVDDTLEVIVRSAAEALPTFDHIGVSTVEKDGQIVTRASTSALVLELDDLQYTLHEGPCVSSMDGDDVVPAPHIETDHRWPSYLPGALRMGLRSQLGVRLHLDDRGTIGGLNLYSTTSSEIAAGDVLVAAFFATHASLALGKARHVETLNDAVATRQLVGQAIGILMERYDIDDQAAQAFLWRGSSHTNTKVRDMAASLVAEVNTRRGAPPADGPDAAG</sequence>